<evidence type="ECO:0000256" key="11">
    <source>
        <dbReference type="ARBA" id="ARBA00046380"/>
    </source>
</evidence>
<protein>
    <recommendedName>
        <fullName evidence="12">CRISPR-associated endonuclease Cas9</fullName>
        <ecNumber evidence="12">3.1.-.-</ecNumber>
    </recommendedName>
</protein>
<dbReference type="GO" id="GO:0043571">
    <property type="term" value="P:maintenance of CRISPR repeat elements"/>
    <property type="evidence" value="ECO:0007669"/>
    <property type="project" value="UniProtKB-UniRule"/>
</dbReference>
<comment type="caution">
    <text evidence="14">The sequence shown here is derived from an EMBL/GenBank/DDBJ whole genome shotgun (WGS) entry which is preliminary data.</text>
</comment>
<evidence type="ECO:0000256" key="4">
    <source>
        <dbReference type="ARBA" id="ARBA00022759"/>
    </source>
</evidence>
<evidence type="ECO:0000256" key="10">
    <source>
        <dbReference type="ARBA" id="ARBA00023211"/>
    </source>
</evidence>
<keyword evidence="15" id="KW-1185">Reference proteome</keyword>
<gene>
    <name evidence="12 14" type="primary">cas9</name>
    <name evidence="14" type="ORF">GXP69_16360</name>
</gene>
<feature type="domain" description="HNH Cas9-type" evidence="13">
    <location>
        <begin position="499"/>
        <end position="656"/>
    </location>
</feature>
<keyword evidence="2 12" id="KW-0540">Nuclease</keyword>
<evidence type="ECO:0000313" key="15">
    <source>
        <dbReference type="Proteomes" id="UP000474777"/>
    </source>
</evidence>
<evidence type="ECO:0000256" key="2">
    <source>
        <dbReference type="ARBA" id="ARBA00022722"/>
    </source>
</evidence>
<dbReference type="Gene3D" id="3.30.420.10">
    <property type="entry name" value="Ribonuclease H-like superfamily/Ribonuclease H"/>
    <property type="match status" value="3"/>
</dbReference>
<evidence type="ECO:0000256" key="8">
    <source>
        <dbReference type="ARBA" id="ARBA00023118"/>
    </source>
</evidence>
<keyword evidence="7 12" id="KW-0694">RNA-binding</keyword>
<evidence type="ECO:0000256" key="5">
    <source>
        <dbReference type="ARBA" id="ARBA00022801"/>
    </source>
</evidence>
<evidence type="ECO:0000256" key="9">
    <source>
        <dbReference type="ARBA" id="ARBA00023125"/>
    </source>
</evidence>
<dbReference type="InterPro" id="IPR036397">
    <property type="entry name" value="RNaseH_sf"/>
</dbReference>
<dbReference type="GO" id="GO:0004519">
    <property type="term" value="F:endonuclease activity"/>
    <property type="evidence" value="ECO:0007669"/>
    <property type="project" value="UniProtKB-UniRule"/>
</dbReference>
<keyword evidence="3" id="KW-0479">Metal-binding</keyword>
<dbReference type="NCBIfam" id="TIGR01865">
    <property type="entry name" value="cas_Csn1"/>
    <property type="match status" value="1"/>
</dbReference>
<dbReference type="GO" id="GO:0046872">
    <property type="term" value="F:metal ion binding"/>
    <property type="evidence" value="ECO:0007669"/>
    <property type="project" value="UniProtKB-UniRule"/>
</dbReference>
<dbReference type="InterPro" id="IPR028629">
    <property type="entry name" value="Cas9"/>
</dbReference>
<proteinExistence type="inferred from homology"/>
<evidence type="ECO:0000256" key="7">
    <source>
        <dbReference type="ARBA" id="ARBA00022884"/>
    </source>
</evidence>
<dbReference type="InterPro" id="IPR003615">
    <property type="entry name" value="HNH_nuc"/>
</dbReference>
<comment type="cofactor">
    <cofactor evidence="1">
        <name>Mg(2+)</name>
        <dbReference type="ChEBI" id="CHEBI:18420"/>
    </cofactor>
</comment>
<dbReference type="GO" id="GO:0003677">
    <property type="term" value="F:DNA binding"/>
    <property type="evidence" value="ECO:0007669"/>
    <property type="project" value="UniProtKB-UniRule"/>
</dbReference>
<reference evidence="14 15" key="1">
    <citation type="submission" date="2020-02" db="EMBL/GenBank/DDBJ databases">
        <authorList>
            <person name="Kim M.K."/>
        </authorList>
    </citation>
    <scope>NUCLEOTIDE SEQUENCE [LARGE SCALE GENOMIC DNA]</scope>
    <source>
        <strain evidence="14 15">BT327</strain>
    </source>
</reference>
<dbReference type="AlphaFoldDB" id="A0A6B3LWE9"/>
<dbReference type="RefSeq" id="WP_163916297.1">
    <property type="nucleotide sequence ID" value="NZ_JAAGWD010000008.1"/>
</dbReference>
<comment type="caution">
    <text evidence="12">Lacks conserved residue(s) required for the propagation of feature annotation.</text>
</comment>
<feature type="active site" description="For RuvC-like nuclease domain" evidence="12">
    <location>
        <position position="7"/>
    </location>
</feature>
<evidence type="ECO:0000259" key="13">
    <source>
        <dbReference type="PROSITE" id="PS51749"/>
    </source>
</evidence>
<dbReference type="GO" id="GO:0016787">
    <property type="term" value="F:hydrolase activity"/>
    <property type="evidence" value="ECO:0007669"/>
    <property type="project" value="UniProtKB-KW"/>
</dbReference>
<comment type="function">
    <text evidence="12">CRISPR (clustered regularly interspaced short palindromic repeat) is an adaptive immune system that provides protection against mobile genetic elements (viruses, transposable elements and conjugative plasmids). CRISPR clusters contain spacers, sequences complementary to antecedent mobile elements, and target invading nucleic acids. CRISPR clusters are transcribed and processed into CRISPR RNA (crRNA). In type II CRISPR systems correct processing of pre-crRNA requires a trans-encoded small RNA (tracrRNA), endogenous ribonuclease 3 (rnc) and this protein. The tracrRNA serves as a guide for ribonuclease 3-aided processing of pre-crRNA. Subsequently Cas9/crRNA/tracrRNA endonucleolytically cleaves linear or circular dsDNA target complementary to the spacer; Cas9 is inactive in the absence of the 2 guide RNAs (gRNA). Cas9 recognizes the protospacer adjacent motif (PAM) in the CRISPR repeat sequences to help distinguish self versus nonself, as targets within the bacterial CRISPR locus do not have PAMs. PAM recognition is also required for catalytic activity.</text>
</comment>
<evidence type="ECO:0000256" key="1">
    <source>
        <dbReference type="ARBA" id="ARBA00001946"/>
    </source>
</evidence>
<dbReference type="GO" id="GO:0003723">
    <property type="term" value="F:RNA binding"/>
    <property type="evidence" value="ECO:0007669"/>
    <property type="project" value="UniProtKB-UniRule"/>
</dbReference>
<keyword evidence="4 12" id="KW-0255">Endonuclease</keyword>
<dbReference type="Pfam" id="PF18470">
    <property type="entry name" value="Cas9_a"/>
    <property type="match status" value="1"/>
</dbReference>
<dbReference type="InterPro" id="IPR041383">
    <property type="entry name" value="RuvC_III"/>
</dbReference>
<dbReference type="Pfam" id="PF13395">
    <property type="entry name" value="HNH_4"/>
    <property type="match status" value="1"/>
</dbReference>
<evidence type="ECO:0000256" key="12">
    <source>
        <dbReference type="HAMAP-Rule" id="MF_01480"/>
    </source>
</evidence>
<evidence type="ECO:0000256" key="6">
    <source>
        <dbReference type="ARBA" id="ARBA00022842"/>
    </source>
</evidence>
<keyword evidence="6" id="KW-0460">Magnesium</keyword>
<keyword evidence="5 12" id="KW-0378">Hydrolase</keyword>
<dbReference type="EC" id="3.1.-.-" evidence="12"/>
<dbReference type="InterPro" id="IPR040619">
    <property type="entry name" value="Cas9_alpha-helical_lobe"/>
</dbReference>
<dbReference type="Proteomes" id="UP000474777">
    <property type="component" value="Unassembled WGS sequence"/>
</dbReference>
<dbReference type="EMBL" id="JAAGWD010000008">
    <property type="protein sequence ID" value="NEM99275.1"/>
    <property type="molecule type" value="Genomic_DNA"/>
</dbReference>
<dbReference type="HAMAP" id="MF_01480">
    <property type="entry name" value="Cas9"/>
    <property type="match status" value="1"/>
</dbReference>
<name>A0A6B3LWE9_9BACT</name>
<comment type="subunit">
    <text evidence="11 12">Monomer. Binds crRNA and tracrRNA.</text>
</comment>
<dbReference type="PROSITE" id="PS51749">
    <property type="entry name" value="HNH_CAS9"/>
    <property type="match status" value="1"/>
</dbReference>
<comment type="similarity">
    <text evidence="12">Belongs to the CRISPR-associated Cas9 family.</text>
</comment>
<dbReference type="GO" id="GO:0051607">
    <property type="term" value="P:defense response to virus"/>
    <property type="evidence" value="ECO:0007669"/>
    <property type="project" value="UniProtKB-UniRule"/>
</dbReference>
<sequence>MKTLGLDLGTNSIGWSVVDASQKVILGAGSHIFQEGVNIDAKSKAETPKNAKRREYRQKRRQLFRRKFRNNLLQKALKQASLMPASLEENDAYWQGCPYQLRKKALSEPLTAHEIGRVIFHLNQRRGFKSNRKSGSNEEGALYKGGNGKTGIDDTLADWQNGDFRTFGEYLASLDPHLQRLRNRYTLRSWYERELEEIWQVQQRYHPDKLTPELKKQLACPDFGIVFYQRPLKSQKHLVGKCTLEPQKPRVPVCHPDFEEFRMWQIINNLQVAGPGRFNELLDDEEKTKLVELFYTRDKIKISDIRKKLKLTEDYTFNYEEKEQFTGNETSIKLSKLFGKAAWDALPDEDKTLRTSKTEEKSISKLDVWHTLYFAQDQDWLQKYAAEKWGFTDEQLSKLSKTHLKEGYGSLSLNAIRKMLPLLRQGIKYDKAALQAGYHHSQISEYKTGLEKLETPKNLRNPIVQQALYELRTLVNQLIQQYGKFDIIRVELARDLKVSATKRADIRIEQFKNRARNDRYYQELVQQGVQRPSKNDIDKYLLWEECKKTCPYTGQAISFNDLFLHGRFDIEHILPYSRTLDDSIANKTLCEKGFNIKKGNQTPHECLSGDQANYMLVLERVQKHMPRKLARFKQEKLDEDFAQKQLNDTRYISKEARAYLKSICDRVDVTTGTATAPLRHFWGLNSILNEGRNKKTRDDHRHHAVDALVVALTTPGILRELSNWNKLDRSPQMHNFEMPWDTFYRDARTAIENILVSQKKNGKTVTSWNRKVKDKDGKTTTQRQVAARGQLHKETVYGKRQDLQGKEFYAVRKSLETLTPAMIGKIVDPVVREIVKDRLRAFGVDPDSKKFEIPKTAFNEPLYMPNIKGKSGRQNQIKKVRIRENSSGMVKLKQDINQWVEPGSNHHVAIYQDEQGKLHERVVTFYEAVERKKQGIPVVQPTTVEGYTLAQTLQINDMFLLGLTEEDINWHGPNLHRLLNPYLYRVQKLSSGDYSFRLHIASTIEHSAEEIRIRSMKAWEQQNPIKVQITPTGQLKKL</sequence>
<organism evidence="14 15">
    <name type="scientific">Pontibacter burrus</name>
    <dbReference type="NCBI Taxonomy" id="2704466"/>
    <lineage>
        <taxon>Bacteria</taxon>
        <taxon>Pseudomonadati</taxon>
        <taxon>Bacteroidota</taxon>
        <taxon>Cytophagia</taxon>
        <taxon>Cytophagales</taxon>
        <taxon>Hymenobacteraceae</taxon>
        <taxon>Pontibacter</taxon>
    </lineage>
</organism>
<comment type="domain">
    <text evidence="12">Has 2 endonuclease domains. The discontinuous RuvC-like domain cleaves the target DNA noncomplementary to crRNA while the HNH nuclease domain cleaves the target DNA complementary to crRNA.</text>
</comment>
<keyword evidence="9 12" id="KW-0238">DNA-binding</keyword>
<keyword evidence="10" id="KW-0464">Manganese</keyword>
<evidence type="ECO:0000256" key="3">
    <source>
        <dbReference type="ARBA" id="ARBA00022723"/>
    </source>
</evidence>
<feature type="active site" description="Proton acceptor for HNH nuclease domain" evidence="12">
    <location>
        <position position="572"/>
    </location>
</feature>
<dbReference type="InterPro" id="IPR033114">
    <property type="entry name" value="HNH_CAS9"/>
</dbReference>
<dbReference type="Pfam" id="PF18541">
    <property type="entry name" value="RuvC_III"/>
    <property type="match status" value="1"/>
</dbReference>
<keyword evidence="8 12" id="KW-0051">Antiviral defense</keyword>
<evidence type="ECO:0000313" key="14">
    <source>
        <dbReference type="EMBL" id="NEM99275.1"/>
    </source>
</evidence>
<accession>A0A6B3LWE9</accession>